<reference evidence="1" key="1">
    <citation type="submission" date="2017-04" db="EMBL/GenBank/DDBJ databases">
        <authorList>
            <person name="Varghese N."/>
            <person name="Submissions S."/>
        </authorList>
    </citation>
    <scope>NUCLEOTIDE SEQUENCE</scope>
    <source>
        <strain evidence="1">WTE2008</strain>
    </source>
</reference>
<organism evidence="1 2">
    <name type="scientific">Aristaeella lactis</name>
    <dbReference type="NCBI Taxonomy" id="3046383"/>
    <lineage>
        <taxon>Bacteria</taxon>
        <taxon>Bacillati</taxon>
        <taxon>Bacillota</taxon>
        <taxon>Clostridia</taxon>
        <taxon>Eubacteriales</taxon>
        <taxon>Aristaeellaceae</taxon>
        <taxon>Aristaeella</taxon>
    </lineage>
</organism>
<accession>A0AC61PIJ7</accession>
<dbReference type="Proteomes" id="UP000192328">
    <property type="component" value="Unassembled WGS sequence"/>
</dbReference>
<evidence type="ECO:0000313" key="2">
    <source>
        <dbReference type="Proteomes" id="UP000192328"/>
    </source>
</evidence>
<keyword evidence="2" id="KW-1185">Reference proteome</keyword>
<gene>
    <name evidence="1" type="ORF">SAMN06297397_0560</name>
</gene>
<comment type="caution">
    <text evidence="1">The sequence shown here is derived from an EMBL/GenBank/DDBJ whole genome shotgun (WGS) entry which is preliminary data.</text>
</comment>
<sequence length="78" mass="8483">MEGEEGGESRMIPWWVGLICGVVGEIIGMMVIIICMGGKKQTEREWEEENGLIYLENKKAADAGTSTAAHEAQKGNLS</sequence>
<protein>
    <submittedName>
        <fullName evidence="1">Uncharacterized protein</fullName>
    </submittedName>
</protein>
<name>A0AC61PIJ7_9FIRM</name>
<proteinExistence type="predicted"/>
<dbReference type="EMBL" id="FWXZ01000001">
    <property type="protein sequence ID" value="SMC39293.1"/>
    <property type="molecule type" value="Genomic_DNA"/>
</dbReference>
<evidence type="ECO:0000313" key="1">
    <source>
        <dbReference type="EMBL" id="SMC39293.1"/>
    </source>
</evidence>